<reference evidence="2 3" key="1">
    <citation type="submission" date="2019-11" db="EMBL/GenBank/DDBJ databases">
        <title>Maribacter lutea sp. nov., a marine bacterium isolated from intertidal sand.</title>
        <authorList>
            <person name="Liu A."/>
        </authorList>
    </citation>
    <scope>NUCLEOTIDE SEQUENCE [LARGE SCALE GENOMIC DNA]</scope>
    <source>
        <strain evidence="2 3">RZ05</strain>
    </source>
</reference>
<dbReference type="Pfam" id="PF14371">
    <property type="entry name" value="DUF4412"/>
    <property type="match status" value="1"/>
</dbReference>
<evidence type="ECO:0000259" key="1">
    <source>
        <dbReference type="Pfam" id="PF14371"/>
    </source>
</evidence>
<dbReference type="AlphaFoldDB" id="A0A6I2MFN1"/>
<organism evidence="2 3">
    <name type="scientific">Maribacter luteus</name>
    <dbReference type="NCBI Taxonomy" id="2594478"/>
    <lineage>
        <taxon>Bacteria</taxon>
        <taxon>Pseudomonadati</taxon>
        <taxon>Bacteroidota</taxon>
        <taxon>Flavobacteriia</taxon>
        <taxon>Flavobacteriales</taxon>
        <taxon>Flavobacteriaceae</taxon>
        <taxon>Maribacter</taxon>
    </lineage>
</organism>
<accession>A0A6I2MFN1</accession>
<evidence type="ECO:0000313" key="2">
    <source>
        <dbReference type="EMBL" id="MRX62538.1"/>
    </source>
</evidence>
<proteinExistence type="predicted"/>
<dbReference type="Proteomes" id="UP000443153">
    <property type="component" value="Unassembled WGS sequence"/>
</dbReference>
<feature type="domain" description="DUF4412" evidence="1">
    <location>
        <begin position="96"/>
        <end position="261"/>
    </location>
</feature>
<protein>
    <submittedName>
        <fullName evidence="2">DUF4412 domain-containing protein</fullName>
    </submittedName>
</protein>
<dbReference type="InterPro" id="IPR025524">
    <property type="entry name" value="DUF4412"/>
</dbReference>
<keyword evidence="3" id="KW-1185">Reference proteome</keyword>
<evidence type="ECO:0000313" key="3">
    <source>
        <dbReference type="Proteomes" id="UP000443153"/>
    </source>
</evidence>
<sequence length="280" mass="32100">MCYNIPGSWFLLQENNLLLINQYGVNLFNPITLKGKQLKNKHMDFSNSSLTTTQRTNFKHTTILSLSLLLLALLFGGHLNAQNDVYTFDYIYQLEIENPRGNKTVIDYYLPTNGGYFCTKTEGDMITVFDNASNKMYSYMGRDDKKILMTMPFSFKSLLKEYNDAENPEVHESAGYGRLLGHDCTLFRMTSDNLTSEVWVAEGVIDGSFGENSMTPQMFGYILARSLTLDDDSLKAIYSGLPLKIVTNKKRGRREKITTMTCIKFERENFQIVTSEYERL</sequence>
<name>A0A6I2MFN1_9FLAO</name>
<comment type="caution">
    <text evidence="2">The sequence shown here is derived from an EMBL/GenBank/DDBJ whole genome shotgun (WGS) entry which is preliminary data.</text>
</comment>
<dbReference type="OrthoDB" id="1524221at2"/>
<gene>
    <name evidence="2" type="ORF">GJ691_00025</name>
</gene>
<dbReference type="EMBL" id="WKJH01000001">
    <property type="protein sequence ID" value="MRX62538.1"/>
    <property type="molecule type" value="Genomic_DNA"/>
</dbReference>